<gene>
    <name evidence="2" type="ORF">NA56DRAFT_703113</name>
</gene>
<dbReference type="AlphaFoldDB" id="A0A2J6Q790"/>
<evidence type="ECO:0000256" key="1">
    <source>
        <dbReference type="SAM" id="MobiDB-lite"/>
    </source>
</evidence>
<feature type="region of interest" description="Disordered" evidence="1">
    <location>
        <begin position="201"/>
        <end position="320"/>
    </location>
</feature>
<evidence type="ECO:0000313" key="3">
    <source>
        <dbReference type="Proteomes" id="UP000235672"/>
    </source>
</evidence>
<dbReference type="EMBL" id="KZ613479">
    <property type="protein sequence ID" value="PMD22132.1"/>
    <property type="molecule type" value="Genomic_DNA"/>
</dbReference>
<protein>
    <submittedName>
        <fullName evidence="2">Uncharacterized protein</fullName>
    </submittedName>
</protein>
<evidence type="ECO:0000313" key="2">
    <source>
        <dbReference type="EMBL" id="PMD22132.1"/>
    </source>
</evidence>
<accession>A0A2J6Q790</accession>
<reference evidence="2 3" key="1">
    <citation type="submission" date="2016-05" db="EMBL/GenBank/DDBJ databases">
        <title>A degradative enzymes factory behind the ericoid mycorrhizal symbiosis.</title>
        <authorList>
            <consortium name="DOE Joint Genome Institute"/>
            <person name="Martino E."/>
            <person name="Morin E."/>
            <person name="Grelet G."/>
            <person name="Kuo A."/>
            <person name="Kohler A."/>
            <person name="Daghino S."/>
            <person name="Barry K."/>
            <person name="Choi C."/>
            <person name="Cichocki N."/>
            <person name="Clum A."/>
            <person name="Copeland A."/>
            <person name="Hainaut M."/>
            <person name="Haridas S."/>
            <person name="Labutti K."/>
            <person name="Lindquist E."/>
            <person name="Lipzen A."/>
            <person name="Khouja H.-R."/>
            <person name="Murat C."/>
            <person name="Ohm R."/>
            <person name="Olson A."/>
            <person name="Spatafora J."/>
            <person name="Veneault-Fourrey C."/>
            <person name="Henrissat B."/>
            <person name="Grigoriev I."/>
            <person name="Martin F."/>
            <person name="Perotto S."/>
        </authorList>
    </citation>
    <scope>NUCLEOTIDE SEQUENCE [LARGE SCALE GENOMIC DNA]</scope>
    <source>
        <strain evidence="2 3">UAMH 7357</strain>
    </source>
</reference>
<feature type="region of interest" description="Disordered" evidence="1">
    <location>
        <begin position="373"/>
        <end position="416"/>
    </location>
</feature>
<organism evidence="2 3">
    <name type="scientific">Hyaloscypha hepaticicola</name>
    <dbReference type="NCBI Taxonomy" id="2082293"/>
    <lineage>
        <taxon>Eukaryota</taxon>
        <taxon>Fungi</taxon>
        <taxon>Dikarya</taxon>
        <taxon>Ascomycota</taxon>
        <taxon>Pezizomycotina</taxon>
        <taxon>Leotiomycetes</taxon>
        <taxon>Helotiales</taxon>
        <taxon>Hyaloscyphaceae</taxon>
        <taxon>Hyaloscypha</taxon>
    </lineage>
</organism>
<feature type="compositionally biased region" description="Polar residues" evidence="1">
    <location>
        <begin position="230"/>
        <end position="269"/>
    </location>
</feature>
<keyword evidence="3" id="KW-1185">Reference proteome</keyword>
<feature type="compositionally biased region" description="Polar residues" evidence="1">
    <location>
        <begin position="277"/>
        <end position="294"/>
    </location>
</feature>
<feature type="compositionally biased region" description="Polar residues" evidence="1">
    <location>
        <begin position="206"/>
        <end position="215"/>
    </location>
</feature>
<sequence>MTGPEADSRAGYVTIHTRRAGIRELFGRGTTANEHRALAELPLPKYRIDLDDDSETGKRILQLLQQSEQNRDVSLLEEAGELLMAQSTKIPRHWQTPAPLRLVHNELLDEAYRFSPMSNDPFAKVGNVKISQSMSIPRTVVVPNEPQHTTYPDMLVNPPERWVRKSPNDPQPMRLIPPLLLPDSCSWLDEQIWRQIGGLPIKSENKTPSAPTKSILSKAPDSYRVRKPVGTTQSKTMAPTSTQQVGTSRGFQGPQLHNGQPIKSNSYVPQLQAGYPRNNSYNTGSQTCSSNASQAPLIPPTRSTNRPANRVGNLNPRPVKYNQFPAPPTSARATPSTHPAITTMGPSTNQQQQQQQQQHKAMSYETFFSQSQAIQTPTSPLTPNVQGHLPLLEPKPGHDKPGTRTVEPEEKESYDEVYRKAKETADNLTKMLKAEKR</sequence>
<dbReference type="Proteomes" id="UP000235672">
    <property type="component" value="Unassembled WGS sequence"/>
</dbReference>
<proteinExistence type="predicted"/>
<name>A0A2J6Q790_9HELO</name>
<dbReference type="OrthoDB" id="3538733at2759"/>
<feature type="compositionally biased region" description="Basic and acidic residues" evidence="1">
    <location>
        <begin position="395"/>
        <end position="408"/>
    </location>
</feature>
<feature type="compositionally biased region" description="Polar residues" evidence="1">
    <location>
        <begin position="373"/>
        <end position="385"/>
    </location>
</feature>